<proteinExistence type="predicted"/>
<comment type="caution">
    <text evidence="1">The sequence shown here is derived from an EMBL/GenBank/DDBJ whole genome shotgun (WGS) entry which is preliminary data.</text>
</comment>
<gene>
    <name evidence="1" type="ORF">EM932_04830</name>
</gene>
<name>A0A4S1DZH2_9FLAO</name>
<dbReference type="OrthoDB" id="1122048at2"/>
<protein>
    <submittedName>
        <fullName evidence="1">Uncharacterized protein</fullName>
    </submittedName>
</protein>
<dbReference type="Proteomes" id="UP000307602">
    <property type="component" value="Unassembled WGS sequence"/>
</dbReference>
<dbReference type="EMBL" id="SRSO01000005">
    <property type="protein sequence ID" value="TGV03741.1"/>
    <property type="molecule type" value="Genomic_DNA"/>
</dbReference>
<accession>A0A4S1DZH2</accession>
<sequence length="200" mass="22881">MKNVIKTIEKNLLLVTMILFAVMIGNATEISSFNVEGDLKGTALTINNVKKGNLLSIKNHNGIIVYKELIQSTGSYTKGFDLTELPNGNYFFEVDKDLQIETIPFSVENNKVVFDKTKEAVIFKPYVREKDDLVYISKLALNLEPLKIRVYIQYDGAFQLIRTEEIEGLKIVKKVYKLKKGNYKIVLNANDKEYTKFINN</sequence>
<dbReference type="RefSeq" id="WP_135876046.1">
    <property type="nucleotide sequence ID" value="NZ_SRSO01000005.1"/>
</dbReference>
<keyword evidence="2" id="KW-1185">Reference proteome</keyword>
<dbReference type="AlphaFoldDB" id="A0A4S1DZH2"/>
<organism evidence="1 2">
    <name type="scientific">Flavivirga rizhaonensis</name>
    <dbReference type="NCBI Taxonomy" id="2559571"/>
    <lineage>
        <taxon>Bacteria</taxon>
        <taxon>Pseudomonadati</taxon>
        <taxon>Bacteroidota</taxon>
        <taxon>Flavobacteriia</taxon>
        <taxon>Flavobacteriales</taxon>
        <taxon>Flavobacteriaceae</taxon>
        <taxon>Flavivirga</taxon>
    </lineage>
</organism>
<evidence type="ECO:0000313" key="1">
    <source>
        <dbReference type="EMBL" id="TGV03741.1"/>
    </source>
</evidence>
<reference evidence="1 2" key="1">
    <citation type="submission" date="2019-04" db="EMBL/GenBank/DDBJ databases">
        <authorList>
            <person name="Liu A."/>
        </authorList>
    </citation>
    <scope>NUCLEOTIDE SEQUENCE [LARGE SCALE GENOMIC DNA]</scope>
    <source>
        <strain evidence="1 2">RZ03</strain>
    </source>
</reference>
<evidence type="ECO:0000313" key="2">
    <source>
        <dbReference type="Proteomes" id="UP000307602"/>
    </source>
</evidence>